<feature type="compositionally biased region" description="Basic and acidic residues" evidence="1">
    <location>
        <begin position="13"/>
        <end position="23"/>
    </location>
</feature>
<name>A0A2A9NGX8_9AGAR</name>
<proteinExistence type="predicted"/>
<keyword evidence="3" id="KW-1185">Reference proteome</keyword>
<evidence type="ECO:0000313" key="2">
    <source>
        <dbReference type="EMBL" id="PFH46903.1"/>
    </source>
</evidence>
<feature type="compositionally biased region" description="Basic and acidic residues" evidence="1">
    <location>
        <begin position="50"/>
        <end position="88"/>
    </location>
</feature>
<feature type="compositionally biased region" description="Basic and acidic residues" evidence="1">
    <location>
        <begin position="165"/>
        <end position="189"/>
    </location>
</feature>
<feature type="compositionally biased region" description="Basic and acidic residues" evidence="1">
    <location>
        <begin position="394"/>
        <end position="404"/>
    </location>
</feature>
<dbReference type="OrthoDB" id="8964048at2759"/>
<dbReference type="AlphaFoldDB" id="A0A2A9NGX8"/>
<accession>A0A2A9NGX8</accession>
<feature type="compositionally biased region" description="Basic and acidic residues" evidence="1">
    <location>
        <begin position="334"/>
        <end position="345"/>
    </location>
</feature>
<feature type="compositionally biased region" description="Basic residues" evidence="1">
    <location>
        <begin position="1"/>
        <end position="11"/>
    </location>
</feature>
<protein>
    <submittedName>
        <fullName evidence="2">Uncharacterized protein</fullName>
    </submittedName>
</protein>
<dbReference type="Proteomes" id="UP000242287">
    <property type="component" value="Unassembled WGS sequence"/>
</dbReference>
<evidence type="ECO:0000256" key="1">
    <source>
        <dbReference type="SAM" id="MobiDB-lite"/>
    </source>
</evidence>
<feature type="region of interest" description="Disordered" evidence="1">
    <location>
        <begin position="106"/>
        <end position="127"/>
    </location>
</feature>
<dbReference type="EMBL" id="KZ302150">
    <property type="protein sequence ID" value="PFH46903.1"/>
    <property type="molecule type" value="Genomic_DNA"/>
</dbReference>
<evidence type="ECO:0000313" key="3">
    <source>
        <dbReference type="Proteomes" id="UP000242287"/>
    </source>
</evidence>
<organism evidence="2 3">
    <name type="scientific">Amanita thiersii Skay4041</name>
    <dbReference type="NCBI Taxonomy" id="703135"/>
    <lineage>
        <taxon>Eukaryota</taxon>
        <taxon>Fungi</taxon>
        <taxon>Dikarya</taxon>
        <taxon>Basidiomycota</taxon>
        <taxon>Agaricomycotina</taxon>
        <taxon>Agaricomycetes</taxon>
        <taxon>Agaricomycetidae</taxon>
        <taxon>Agaricales</taxon>
        <taxon>Pluteineae</taxon>
        <taxon>Amanitaceae</taxon>
        <taxon>Amanita</taxon>
    </lineage>
</organism>
<feature type="compositionally biased region" description="Basic residues" evidence="1">
    <location>
        <begin position="320"/>
        <end position="333"/>
    </location>
</feature>
<sequence length="416" mass="49436">MNDRRRHHSVNSRHGESKYDNKGTHAGGYEEDNLASERERGMNSHSHRSERREKYQGNDYRHHSRRGEPSKVDVADWNGEHSGRINERTYKGFGGYMRAWGDEEDEYDKRHDRSQRQMKHNNGYDYRKAGYSTDKYFLERRKEIHGAHGQRDYYKNNRMTYDNWTTKDSRRDDKRKDTFDDNSADRHVNEITGSLRPQKHDRRIEYEEAPYSTNNRLPSIPITNVKHENGNQPGGNERTSKATQELLLQWVKRHIHEPNNSDKEKTLEQEDNRSRKQVRSMTPPSERPERGRSMGVNGSESDNRSAAESNSRSRSPSRGEKRRRHSSHRSSKRKQQDRSRSRSSSDDSPSSPEERERRKRKKKDKKRKDKKRKDKEEKRSVLTGKKIKLKVKKDKADQERDVNREELLQFLNSTFE</sequence>
<feature type="compositionally biased region" description="Basic and acidic residues" evidence="1">
    <location>
        <begin position="256"/>
        <end position="274"/>
    </location>
</feature>
<feature type="region of interest" description="Disordered" evidence="1">
    <location>
        <begin position="162"/>
        <end position="404"/>
    </location>
</feature>
<reference evidence="2 3" key="1">
    <citation type="submission" date="2014-02" db="EMBL/GenBank/DDBJ databases">
        <title>Transposable element dynamics among asymbiotic and ectomycorrhizal Amanita fungi.</title>
        <authorList>
            <consortium name="DOE Joint Genome Institute"/>
            <person name="Hess J."/>
            <person name="Skrede I."/>
            <person name="Wolfe B."/>
            <person name="LaButti K."/>
            <person name="Ohm R.A."/>
            <person name="Grigoriev I.V."/>
            <person name="Pringle A."/>
        </authorList>
    </citation>
    <scope>NUCLEOTIDE SEQUENCE [LARGE SCALE GENOMIC DNA]</scope>
    <source>
        <strain evidence="2 3">SKay4041</strain>
    </source>
</reference>
<feature type="region of interest" description="Disordered" evidence="1">
    <location>
        <begin position="1"/>
        <end position="88"/>
    </location>
</feature>
<feature type="compositionally biased region" description="Basic residues" evidence="1">
    <location>
        <begin position="357"/>
        <end position="373"/>
    </location>
</feature>
<feature type="compositionally biased region" description="Low complexity" evidence="1">
    <location>
        <begin position="304"/>
        <end position="316"/>
    </location>
</feature>
<gene>
    <name evidence="2" type="ORF">AMATHDRAFT_68849</name>
</gene>
<dbReference type="STRING" id="703135.A0A2A9NGX8"/>